<dbReference type="FunCoup" id="A0A6P6YFL7">
    <property type="interactions" value="1387"/>
</dbReference>
<dbReference type="Pfam" id="PF00400">
    <property type="entry name" value="WD40"/>
    <property type="match status" value="3"/>
</dbReference>
<comment type="similarity">
    <text evidence="1">Belongs to the TCAB1 family.</text>
</comment>
<organism evidence="4 5">
    <name type="scientific">Dermatophagoides pteronyssinus</name>
    <name type="common">European house dust mite</name>
    <dbReference type="NCBI Taxonomy" id="6956"/>
    <lineage>
        <taxon>Eukaryota</taxon>
        <taxon>Metazoa</taxon>
        <taxon>Ecdysozoa</taxon>
        <taxon>Arthropoda</taxon>
        <taxon>Chelicerata</taxon>
        <taxon>Arachnida</taxon>
        <taxon>Acari</taxon>
        <taxon>Acariformes</taxon>
        <taxon>Sarcoptiformes</taxon>
        <taxon>Astigmata</taxon>
        <taxon>Psoroptidia</taxon>
        <taxon>Analgoidea</taxon>
        <taxon>Pyroglyphidae</taxon>
        <taxon>Dermatophagoidinae</taxon>
        <taxon>Dermatophagoides</taxon>
    </lineage>
</organism>
<keyword evidence="4" id="KW-1185">Reference proteome</keyword>
<proteinExistence type="inferred from homology"/>
<dbReference type="RefSeq" id="XP_027204042.1">
    <property type="nucleotide sequence ID" value="XM_027348241.1"/>
</dbReference>
<dbReference type="OMA" id="IRTWILP"/>
<sequence>MLFNTKPILVNKAESEFTRPGRSFGNCLRGCQWAPDGSCICTNSDDHCIRIFNLPEKFLHDNNLDIVDDTKEPEELHSVLELKESQIIYDYCWYPYMNSLDYSTCFLLCCSRDVPIHLWDAYTGRIFSSFLAENNVNELVSARSIRFMECGRKILAGYEKFLCIFDLSRPGKYADYLYDIPKGIISCLSTCNNDNQLFATGSFNRLIGLYDSKTMENIATIKGHYGGITHLHLSSDNIRLYSGARKDNEILCWDLRNYGEILHIIQRNCPTNQRIYFDLNGPNDENILATGDNQMVRFYNLKFNEQQQQPTMDDKILKSFNEFHSHNNRVNGISFHPSLPLLATTSGERCLIDFKNNDDNDDDDDIIYDYKKIYTQDNNMKFWWFKDEDHHSINQDDQPRTDDDDDDDDNVKIEQK</sequence>
<dbReference type="SUPFAM" id="SSF50978">
    <property type="entry name" value="WD40 repeat-like"/>
    <property type="match status" value="1"/>
</dbReference>
<dbReference type="CTD" id="33865"/>
<gene>
    <name evidence="5" type="primary">LOC113797802</name>
</gene>
<feature type="compositionally biased region" description="Basic and acidic residues" evidence="3">
    <location>
        <begin position="392"/>
        <end position="401"/>
    </location>
</feature>
<dbReference type="Gene3D" id="2.130.10.10">
    <property type="entry name" value="YVTN repeat-like/Quinoprotein amine dehydrogenase"/>
    <property type="match status" value="2"/>
</dbReference>
<accession>A0A6P6YFL7</accession>
<evidence type="ECO:0000256" key="1">
    <source>
        <dbReference type="ARBA" id="ARBA00038279"/>
    </source>
</evidence>
<dbReference type="OrthoDB" id="239865at2759"/>
<evidence type="ECO:0000256" key="2">
    <source>
        <dbReference type="ARBA" id="ARBA00041558"/>
    </source>
</evidence>
<dbReference type="InParanoid" id="A0A6P6YFL7"/>
<dbReference type="InterPro" id="IPR015943">
    <property type="entry name" value="WD40/YVTN_repeat-like_dom_sf"/>
</dbReference>
<dbReference type="AlphaFoldDB" id="A0A6P6YFL7"/>
<evidence type="ECO:0000313" key="5">
    <source>
        <dbReference type="RefSeq" id="XP_027204042.1"/>
    </source>
</evidence>
<dbReference type="InterPro" id="IPR001680">
    <property type="entry name" value="WD40_rpt"/>
</dbReference>
<dbReference type="KEGG" id="dpte:113797802"/>
<reference evidence="5" key="1">
    <citation type="submission" date="2025-08" db="UniProtKB">
        <authorList>
            <consortium name="RefSeq"/>
        </authorList>
    </citation>
    <scope>IDENTIFICATION</scope>
    <source>
        <strain evidence="5">Airmid</strain>
    </source>
</reference>
<dbReference type="Proteomes" id="UP000515146">
    <property type="component" value="Unplaced"/>
</dbReference>
<evidence type="ECO:0000313" key="4">
    <source>
        <dbReference type="Proteomes" id="UP000515146"/>
    </source>
</evidence>
<name>A0A6P6YFL7_DERPT</name>
<dbReference type="SMART" id="SM00320">
    <property type="entry name" value="WD40"/>
    <property type="match status" value="4"/>
</dbReference>
<evidence type="ECO:0000256" key="3">
    <source>
        <dbReference type="SAM" id="MobiDB-lite"/>
    </source>
</evidence>
<dbReference type="InterPro" id="IPR051150">
    <property type="entry name" value="SWT21/TCAB1_mRNA_Telomere"/>
</dbReference>
<dbReference type="PANTHER" id="PTHR13211">
    <property type="entry name" value="TELOMERASE CAJAL BODY PROTEIN 1"/>
    <property type="match status" value="1"/>
</dbReference>
<feature type="region of interest" description="Disordered" evidence="3">
    <location>
        <begin position="392"/>
        <end position="416"/>
    </location>
</feature>
<dbReference type="InterPro" id="IPR036322">
    <property type="entry name" value="WD40_repeat_dom_sf"/>
</dbReference>
<protein>
    <recommendedName>
        <fullName evidence="2">WD repeat-containing protein 79</fullName>
    </recommendedName>
</protein>
<dbReference type="PANTHER" id="PTHR13211:SF0">
    <property type="entry name" value="TELOMERASE CAJAL BODY PROTEIN 1"/>
    <property type="match status" value="1"/>
</dbReference>